<feature type="region of interest" description="Disordered" evidence="1">
    <location>
        <begin position="1"/>
        <end position="28"/>
    </location>
</feature>
<organism evidence="2 3">
    <name type="scientific">Stylosanthes scabra</name>
    <dbReference type="NCBI Taxonomy" id="79078"/>
    <lineage>
        <taxon>Eukaryota</taxon>
        <taxon>Viridiplantae</taxon>
        <taxon>Streptophyta</taxon>
        <taxon>Embryophyta</taxon>
        <taxon>Tracheophyta</taxon>
        <taxon>Spermatophyta</taxon>
        <taxon>Magnoliopsida</taxon>
        <taxon>eudicotyledons</taxon>
        <taxon>Gunneridae</taxon>
        <taxon>Pentapetalae</taxon>
        <taxon>rosids</taxon>
        <taxon>fabids</taxon>
        <taxon>Fabales</taxon>
        <taxon>Fabaceae</taxon>
        <taxon>Papilionoideae</taxon>
        <taxon>50 kb inversion clade</taxon>
        <taxon>dalbergioids sensu lato</taxon>
        <taxon>Dalbergieae</taxon>
        <taxon>Pterocarpus clade</taxon>
        <taxon>Stylosanthes</taxon>
    </lineage>
</organism>
<evidence type="ECO:0000313" key="2">
    <source>
        <dbReference type="EMBL" id="MED6137051.1"/>
    </source>
</evidence>
<feature type="compositionally biased region" description="Low complexity" evidence="1">
    <location>
        <begin position="134"/>
        <end position="148"/>
    </location>
</feature>
<protein>
    <submittedName>
        <fullName evidence="2">Uncharacterized protein</fullName>
    </submittedName>
</protein>
<dbReference type="EMBL" id="JASCZI010060970">
    <property type="protein sequence ID" value="MED6137051.1"/>
    <property type="molecule type" value="Genomic_DNA"/>
</dbReference>
<comment type="caution">
    <text evidence="2">The sequence shown here is derived from an EMBL/GenBank/DDBJ whole genome shotgun (WGS) entry which is preliminary data.</text>
</comment>
<evidence type="ECO:0000256" key="1">
    <source>
        <dbReference type="SAM" id="MobiDB-lite"/>
    </source>
</evidence>
<accession>A0ABU6SLP5</accession>
<proteinExistence type="predicted"/>
<dbReference type="Proteomes" id="UP001341840">
    <property type="component" value="Unassembled WGS sequence"/>
</dbReference>
<feature type="compositionally biased region" description="Basic and acidic residues" evidence="1">
    <location>
        <begin position="16"/>
        <end position="28"/>
    </location>
</feature>
<reference evidence="2 3" key="1">
    <citation type="journal article" date="2023" name="Plants (Basel)">
        <title>Bridging the Gap: Combining Genomics and Transcriptomics Approaches to Understand Stylosanthes scabra, an Orphan Legume from the Brazilian Caatinga.</title>
        <authorList>
            <person name="Ferreira-Neto J.R.C."/>
            <person name="da Silva M.D."/>
            <person name="Binneck E."/>
            <person name="de Melo N.F."/>
            <person name="da Silva R.H."/>
            <person name="de Melo A.L.T.M."/>
            <person name="Pandolfi V."/>
            <person name="Bustamante F.O."/>
            <person name="Brasileiro-Vidal A.C."/>
            <person name="Benko-Iseppon A.M."/>
        </authorList>
    </citation>
    <scope>NUCLEOTIDE SEQUENCE [LARGE SCALE GENOMIC DNA]</scope>
    <source>
        <tissue evidence="2">Leaves</tissue>
    </source>
</reference>
<feature type="region of interest" description="Disordered" evidence="1">
    <location>
        <begin position="134"/>
        <end position="157"/>
    </location>
</feature>
<sequence>MTALAKEGSVVAAGKKRGEREREREREIRRSSTVVATSVAATPNHGVTVFVTTTIIFELFSPPFMEGATMLLAVAVKERMKGKKLLPPSMSVVAAVRLQNSGTRIEEEERVASPLPNRGCCCRLRCRALAAGNGTVSPKSVSGKPPSSCVDRRRRWN</sequence>
<keyword evidence="3" id="KW-1185">Reference proteome</keyword>
<evidence type="ECO:0000313" key="3">
    <source>
        <dbReference type="Proteomes" id="UP001341840"/>
    </source>
</evidence>
<name>A0ABU6SLP5_9FABA</name>
<gene>
    <name evidence="2" type="ORF">PIB30_061356</name>
</gene>